<sequence>MRHISYIRKVSRPIYGSDEDSCTIDVLDFATLSVGRKNSATPWSTTDNLTIVASIVRNKNKTHDDEDPISSTLFVFWLERYDAVVKDLLLNKTTQVKNPSFLYTQSSDRTSKTILKGELWSLCHHTSVISASLKKNYNGPTPFHKLFLVTLTKKYMAYIWRFNEMKDSFEICIQIALKNVNYNLNFRCLWMNIESEVVDFNFSSRAFIIFYNTTTESRYSIVTSEQDGMAGPNLNLNVEDDARYGYLCDYFNSLDLNSDFNGCLWETDYEQDKDDDEESSGGSQDENIVFGRYDDYVQYFEIYGIDGLYNYRLAVTSEYILGSNEIMMPIKIKSIESVVLCNYTFETGLVTLYTSDTLRPNKITTKFPISVSKWITLKSTNLNNFYTALSNRESSLTGSDVGSDNTTAKEEESGYNDVLDELIGMQISKGLNKIIPPINLNVLNENDVTVNLLLSPYDLFLKDEHIKESVDNIVGLVIRYMFHPSTPLYLKVNEEFVYIENYFISKIKSSKKVKNVKVFSDKDETLYIIHSFNGTLSALTSKKHDPNDITYHKIHNLKFVSTFQVVEYYHQLYFIVFSPHGVESPREYGNRENQISQKYEHGMAEEQGLYNCGFYKWENYKLNMKGQWVFKSPYVHADKSFTSSSETFPASGTNKNVHSSNFLSLKSSTKRNVSNKIHATNTTAQYSSSLKSAVYDHKSSDAASHLNIDNSSHHRPDEMARQFNDDPHTEYSTGVMSAQKNGKQMLGQNNVNHKYNGSGVDQKYIGSSLSDHQDEKVADAVLQFKKWCDSNYFCLLSKFKLISECSEKDNCYDDEESTSEDVIYLYLIRRHKIVKWMEINESYYYDFLTKNKYFLVNHEGRKEYILGNLKILIKGRNLSEELSESERMLLAEENEILDELPLFMGCHFKNKMYPVYHPECVLAIYKLGLNNIASKLINMLVFVYRKILNQLNNDVYCINGDPYDSAPGDSLELGNGEEMEEHSLSSCNCIIFKTLSLKLFCKYSRFFFDYVVNSLYNTGKHTSHIGYSPITNIYSDDNEVDEAKKKNILYDYVLDDEFNEYCNEYLNFKEDDELLVKELIVYLQVIRLVGLTWSEQYQLINVLIKYTSKEDNLLIFNTDKDMDSFVGTVGTGDEEDDGTEESCNLCVNSKVVLKIGMEQTPNKLAPDNNVLNSLVLHLASLSGTSSYYNTNRSAAELETVFLNKYKEYLRTKYDDKRQLFRNNPLISSGEEEDDEDNSLIWLLLIKNDYHLFVELNDYYKKALEPSGGKNQEQTVDYMEYLDDVKVGYWIKKKATFNLLFETAEKYFRLKVKGYKNIEDFDQFGFYLMLQGKVKIYSMLLKTKGFEKFANFLTNDFSLERWKDASVKNAFALISQRRYLLSSAMLILANRVQDAIDVIHQYLGNMSLCIFLAKLYEFDLSYVFRKVQNRKVRYVLLNTHSVEVRESGSYMVSSPGRRLDSTSGQERATEEEELSKEVEQLCNQETMTLGVASEPDREINLLELLDGDVEELILNVSIGIVLKSLDMHQVEQMIRRSSQYYLDKTPIISVLLHSLLNSYTNWDKILIYAANFLHFQKFDSLNEHDYLDYANQSLTESYCNNYYADDYKYLDGNVLVEFNNFEFKRPHSKCPILRTLSSIIPSRYSSKQIKYSYHSNTVVSMPNTHTSQYGSQSLEDVETEYMAKENGYMGAESDLIVNVNTLSVVEILLKIKSNLNMELTLTYYKINSNISIRNYDLDIESVYTRLVNTFIGFLDSDLQVDNLNIPSLLMNLIHKLSLLTIYSSNLNNSDDITPTTFDNQDEMDGKFDSSNRLNVGLYDSDLRLVNDEIVCVCFVVSLSCIFVLMMYKVDILPQVYSGLYTQLTLLNQMKGNSEWLAQFLESVVKTIEPSLFTNNIYNIDKLNIVIERGMESSRRVDPDYTGICNGDELDEFIGVIMTLSIMETILGLMRNYIYKQTNYCHYFWLDRLSVSISKYLFNYRDQMIKLSLRSSDTLYNLNYEYLKVDSPRNKFLKDSTKYSDHEDIVNNYLLNKYNNSFYKLWSYLNCSHKLYSIYSSTHNFNPYDAKLNGNGVRDPNKEEKYYDDNDDYNELYNVVENYQIINCDNLMIPLIVPMRLFFYKLYYYSNHQLYLNNSTSAYTQSKDAKSKEKNKEELETDILMKKIIDNLRKIRFISLHNAKGRTMSTFYTMPNITLNDHVSHLSLQLLVDPIKSDLHLLTELNTRLSLHQLNSKMTSSVVNLLVDCNSGSSQQQREPPGENNWIILLKFLKYLDRYSTTFIEEIFHIKKNNLRISYSLQKLFRNRDATSNSGGIAPHPVWPVYAIVYGSTADKATPSYTVSLQHSRVLSNEFKYTKNNILLNNLINIVNVTSLQLTTFHSNNLFGDLLYIDWSGDSLCLYDKYGWLIVYYMRNLMYKNANAVSGKVGKHVSDIIPSASIPTISFKTHFASYYMSWLGEYFILTMGYGILKESIEQDIVHINMSFKEEGELQVPEEYVESENGQLKLAGSQFSNGLSGYVGQMNAEEPMSRNGSTSYGAVHKCVGREAVSLQKLEGFCENSVPCICVWNLVEYNNNNIPKIDVLFSFESGGGGGSNGGIGSVSIGKDTLREELVRVTSVLKIKNRNIRHGSKEVGLEYDLLLFDSTGVMRVFSVSDMDVVFCCSLDESAIVASFLLSNGNFAVVTEDGKIKVFKPTRPRAVPGLIFETSSTVVEPKEIVSQSSLVTTIGEFISQRFTREKPQPAQQQIKIVSVRLYSAQFITIVYSDEQVSTTRLPDFAVY</sequence>
<dbReference type="PANTHER" id="PTHR13950">
    <property type="entry name" value="RABCONNECTIN-RELATED"/>
    <property type="match status" value="1"/>
</dbReference>
<dbReference type="InterPro" id="IPR022033">
    <property type="entry name" value="Rav1p_C"/>
</dbReference>
<dbReference type="PANTHER" id="PTHR13950:SF9">
    <property type="entry name" value="RABCONNECTIN-3A"/>
    <property type="match status" value="1"/>
</dbReference>
<feature type="compositionally biased region" description="Basic and acidic residues" evidence="1">
    <location>
        <begin position="711"/>
        <end position="729"/>
    </location>
</feature>
<dbReference type="GO" id="GO:0007035">
    <property type="term" value="P:vacuolar acidification"/>
    <property type="evidence" value="ECO:0007669"/>
    <property type="project" value="TreeGrafter"/>
</dbReference>
<dbReference type="EMBL" id="CP056066">
    <property type="protein sequence ID" value="UKJ88845.1"/>
    <property type="molecule type" value="Genomic_DNA"/>
</dbReference>
<evidence type="ECO:0000313" key="4">
    <source>
        <dbReference type="Proteomes" id="UP000244803"/>
    </source>
</evidence>
<dbReference type="OrthoDB" id="342131at2759"/>
<evidence type="ECO:0000313" key="3">
    <source>
        <dbReference type="EMBL" id="UKJ88845.1"/>
    </source>
</evidence>
<evidence type="ECO:0000256" key="1">
    <source>
        <dbReference type="SAM" id="MobiDB-lite"/>
    </source>
</evidence>
<reference evidence="3" key="1">
    <citation type="submission" date="2022-07" db="EMBL/GenBank/DDBJ databases">
        <title>Evaluation of T. orientalis genome assembly methods using nanopore sequencing and analysis of variation between genomes.</title>
        <authorList>
            <person name="Yam J."/>
            <person name="Micallef M.L."/>
            <person name="Liu M."/>
            <person name="Djordjevic S.P."/>
            <person name="Bogema D.R."/>
            <person name="Jenkins C."/>
        </authorList>
    </citation>
    <scope>NUCLEOTIDE SEQUENCE</scope>
    <source>
        <strain evidence="3">Fish Creek</strain>
    </source>
</reference>
<feature type="region of interest" description="Disordered" evidence="1">
    <location>
        <begin position="704"/>
        <end position="733"/>
    </location>
</feature>
<dbReference type="Pfam" id="PF12234">
    <property type="entry name" value="Rav1p_C"/>
    <property type="match status" value="1"/>
</dbReference>
<dbReference type="GO" id="GO:0043291">
    <property type="term" value="C:RAVE complex"/>
    <property type="evidence" value="ECO:0007669"/>
    <property type="project" value="TreeGrafter"/>
</dbReference>
<dbReference type="InterPro" id="IPR052208">
    <property type="entry name" value="DmX-like/RAVE_component"/>
</dbReference>
<protein>
    <recommendedName>
        <fullName evidence="2">RAVE complex protein Rav1 C-terminal domain-containing protein</fullName>
    </recommendedName>
</protein>
<evidence type="ECO:0000259" key="2">
    <source>
        <dbReference type="Pfam" id="PF12234"/>
    </source>
</evidence>
<dbReference type="Proteomes" id="UP000244803">
    <property type="component" value="Chromosome 3"/>
</dbReference>
<gene>
    <name evidence="3" type="ORF">MACJ_002091</name>
</gene>
<name>A0A976M5J7_THEOR</name>
<accession>A0A976M5J7</accession>
<organism evidence="3 4">
    <name type="scientific">Theileria orientalis</name>
    <dbReference type="NCBI Taxonomy" id="68886"/>
    <lineage>
        <taxon>Eukaryota</taxon>
        <taxon>Sar</taxon>
        <taxon>Alveolata</taxon>
        <taxon>Apicomplexa</taxon>
        <taxon>Aconoidasida</taxon>
        <taxon>Piroplasmida</taxon>
        <taxon>Theileriidae</taxon>
        <taxon>Theileria</taxon>
    </lineage>
</organism>
<proteinExistence type="predicted"/>
<feature type="region of interest" description="Disordered" evidence="1">
    <location>
        <begin position="1448"/>
        <end position="1467"/>
    </location>
</feature>
<feature type="domain" description="RAVE complex protein Rav1 C-terminal" evidence="2">
    <location>
        <begin position="1283"/>
        <end position="1431"/>
    </location>
</feature>